<reference evidence="17" key="1">
    <citation type="journal article" date="2019" name="Int. J. Syst. Evol. Microbiol.">
        <title>The Global Catalogue of Microorganisms (GCM) 10K type strain sequencing project: providing services to taxonomists for standard genome sequencing and annotation.</title>
        <authorList>
            <consortium name="The Broad Institute Genomics Platform"/>
            <consortium name="The Broad Institute Genome Sequencing Center for Infectious Disease"/>
            <person name="Wu L."/>
            <person name="Ma J."/>
        </authorList>
    </citation>
    <scope>NUCLEOTIDE SEQUENCE [LARGE SCALE GENOMIC DNA]</scope>
    <source>
        <strain evidence="17">CGMCC 1.15790</strain>
    </source>
</reference>
<dbReference type="InterPro" id="IPR014721">
    <property type="entry name" value="Ribsml_uS5_D2-typ_fold_subgr"/>
</dbReference>
<dbReference type="Gene3D" id="3.30.70.890">
    <property type="entry name" value="GHMP kinase, C-terminal domain"/>
    <property type="match status" value="1"/>
</dbReference>
<keyword evidence="7 13" id="KW-0791">Threonine biosynthesis</keyword>
<dbReference type="PIRSF" id="PIRSF000676">
    <property type="entry name" value="Homoser_kin"/>
    <property type="match status" value="1"/>
</dbReference>
<dbReference type="InterPro" id="IPR006204">
    <property type="entry name" value="GHMP_kinase_N_dom"/>
</dbReference>
<feature type="binding site" evidence="13">
    <location>
        <begin position="89"/>
        <end position="99"/>
    </location>
    <ligand>
        <name>ATP</name>
        <dbReference type="ChEBI" id="CHEBI:30616"/>
    </ligand>
</feature>
<evidence type="ECO:0000259" key="14">
    <source>
        <dbReference type="Pfam" id="PF00288"/>
    </source>
</evidence>
<feature type="domain" description="GHMP kinase C-terminal" evidence="15">
    <location>
        <begin position="203"/>
        <end position="280"/>
    </location>
</feature>
<dbReference type="PRINTS" id="PR00958">
    <property type="entry name" value="HOMSERKINASE"/>
</dbReference>
<dbReference type="PROSITE" id="PS00627">
    <property type="entry name" value="GHMP_KINASES_ATP"/>
    <property type="match status" value="1"/>
</dbReference>
<evidence type="ECO:0000256" key="12">
    <source>
        <dbReference type="ARBA" id="ARBA00049954"/>
    </source>
</evidence>
<comment type="similarity">
    <text evidence="2 13">Belongs to the GHMP kinase family. Homoserine kinase subfamily.</text>
</comment>
<dbReference type="Proteomes" id="UP001596143">
    <property type="component" value="Unassembled WGS sequence"/>
</dbReference>
<keyword evidence="17" id="KW-1185">Reference proteome</keyword>
<evidence type="ECO:0000259" key="15">
    <source>
        <dbReference type="Pfam" id="PF08544"/>
    </source>
</evidence>
<evidence type="ECO:0000256" key="10">
    <source>
        <dbReference type="ARBA" id="ARBA00022840"/>
    </source>
</evidence>
<keyword evidence="10 13" id="KW-0067">ATP-binding</keyword>
<dbReference type="Pfam" id="PF00288">
    <property type="entry name" value="GHMP_kinases_N"/>
    <property type="match status" value="1"/>
</dbReference>
<gene>
    <name evidence="13 16" type="primary">thrB</name>
    <name evidence="16" type="ORF">ACFPTR_10875</name>
</gene>
<feature type="domain" description="GHMP kinase N-terminal" evidence="14">
    <location>
        <begin position="60"/>
        <end position="142"/>
    </location>
</feature>
<evidence type="ECO:0000256" key="8">
    <source>
        <dbReference type="ARBA" id="ARBA00022741"/>
    </source>
</evidence>
<evidence type="ECO:0000256" key="4">
    <source>
        <dbReference type="ARBA" id="ARBA00017858"/>
    </source>
</evidence>
<evidence type="ECO:0000256" key="1">
    <source>
        <dbReference type="ARBA" id="ARBA00005015"/>
    </source>
</evidence>
<evidence type="ECO:0000313" key="16">
    <source>
        <dbReference type="EMBL" id="MFC5629357.1"/>
    </source>
</evidence>
<comment type="catalytic activity">
    <reaction evidence="11 13">
        <text>L-homoserine + ATP = O-phospho-L-homoserine + ADP + H(+)</text>
        <dbReference type="Rhea" id="RHEA:13985"/>
        <dbReference type="ChEBI" id="CHEBI:15378"/>
        <dbReference type="ChEBI" id="CHEBI:30616"/>
        <dbReference type="ChEBI" id="CHEBI:57476"/>
        <dbReference type="ChEBI" id="CHEBI:57590"/>
        <dbReference type="ChEBI" id="CHEBI:456216"/>
        <dbReference type="EC" id="2.7.1.39"/>
    </reaction>
</comment>
<keyword evidence="6 13" id="KW-0808">Transferase</keyword>
<dbReference type="SUPFAM" id="SSF54211">
    <property type="entry name" value="Ribosomal protein S5 domain 2-like"/>
    <property type="match status" value="1"/>
</dbReference>
<comment type="pathway">
    <text evidence="1 13">Amino-acid biosynthesis; L-threonine biosynthesis; L-threonine from L-aspartate: step 4/5.</text>
</comment>
<dbReference type="NCBIfam" id="TIGR00191">
    <property type="entry name" value="thrB"/>
    <property type="match status" value="1"/>
</dbReference>
<dbReference type="EC" id="2.7.1.39" evidence="3 13"/>
<comment type="function">
    <text evidence="12 13">Catalyzes the ATP-dependent phosphorylation of L-homoserine to L-homoserine phosphate.</text>
</comment>
<keyword evidence="8 13" id="KW-0547">Nucleotide-binding</keyword>
<dbReference type="SUPFAM" id="SSF55060">
    <property type="entry name" value="GHMP Kinase, C-terminal domain"/>
    <property type="match status" value="1"/>
</dbReference>
<evidence type="ECO:0000313" key="17">
    <source>
        <dbReference type="Proteomes" id="UP001596143"/>
    </source>
</evidence>
<dbReference type="Gene3D" id="3.30.230.10">
    <property type="match status" value="1"/>
</dbReference>
<evidence type="ECO:0000256" key="3">
    <source>
        <dbReference type="ARBA" id="ARBA00012078"/>
    </source>
</evidence>
<dbReference type="Pfam" id="PF08544">
    <property type="entry name" value="GHMP_kinases_C"/>
    <property type="match status" value="1"/>
</dbReference>
<protein>
    <recommendedName>
        <fullName evidence="4 13">Homoserine kinase</fullName>
        <shortName evidence="13">HK</shortName>
        <shortName evidence="13">HSK</shortName>
        <ecNumber evidence="3 13">2.7.1.39</ecNumber>
    </recommendedName>
</protein>
<accession>A0ABW0U9C1</accession>
<dbReference type="PANTHER" id="PTHR20861:SF1">
    <property type="entry name" value="HOMOSERINE KINASE"/>
    <property type="match status" value="1"/>
</dbReference>
<keyword evidence="5 13" id="KW-0028">Amino-acid biosynthesis</keyword>
<evidence type="ECO:0000256" key="6">
    <source>
        <dbReference type="ARBA" id="ARBA00022679"/>
    </source>
</evidence>
<dbReference type="PANTHER" id="PTHR20861">
    <property type="entry name" value="HOMOSERINE/4-DIPHOSPHOCYTIDYL-2-C-METHYL-D-ERYTHRITOL KINASE"/>
    <property type="match status" value="1"/>
</dbReference>
<keyword evidence="13" id="KW-0963">Cytoplasm</keyword>
<evidence type="ECO:0000256" key="5">
    <source>
        <dbReference type="ARBA" id="ARBA00022605"/>
    </source>
</evidence>
<evidence type="ECO:0000256" key="11">
    <source>
        <dbReference type="ARBA" id="ARBA00049375"/>
    </source>
</evidence>
<dbReference type="InterPro" id="IPR013750">
    <property type="entry name" value="GHMP_kinase_C_dom"/>
</dbReference>
<dbReference type="InterPro" id="IPR000870">
    <property type="entry name" value="Homoserine_kinase"/>
</dbReference>
<evidence type="ECO:0000256" key="9">
    <source>
        <dbReference type="ARBA" id="ARBA00022777"/>
    </source>
</evidence>
<dbReference type="InterPro" id="IPR006203">
    <property type="entry name" value="GHMP_knse_ATP-bd_CS"/>
</dbReference>
<comment type="caution">
    <text evidence="16">The sequence shown here is derived from an EMBL/GenBank/DDBJ whole genome shotgun (WGS) entry which is preliminary data.</text>
</comment>
<dbReference type="RefSeq" id="WP_333723890.1">
    <property type="nucleotide sequence ID" value="NZ_JBHSPF010000059.1"/>
</dbReference>
<proteinExistence type="inferred from homology"/>
<dbReference type="InterPro" id="IPR020568">
    <property type="entry name" value="Ribosomal_Su5_D2-typ_SF"/>
</dbReference>
<evidence type="ECO:0000256" key="13">
    <source>
        <dbReference type="HAMAP-Rule" id="MF_00384"/>
    </source>
</evidence>
<evidence type="ECO:0000256" key="7">
    <source>
        <dbReference type="ARBA" id="ARBA00022697"/>
    </source>
</evidence>
<dbReference type="InterPro" id="IPR036554">
    <property type="entry name" value="GHMP_kinase_C_sf"/>
</dbReference>
<name>A0ABW0U9C1_9BACI</name>
<evidence type="ECO:0000256" key="2">
    <source>
        <dbReference type="ARBA" id="ARBA00007370"/>
    </source>
</evidence>
<dbReference type="HAMAP" id="MF_00384">
    <property type="entry name" value="Homoser_kinase"/>
    <property type="match status" value="1"/>
</dbReference>
<comment type="subcellular location">
    <subcellularLocation>
        <location evidence="13">Cytoplasm</location>
    </subcellularLocation>
</comment>
<organism evidence="16 17">
    <name type="scientific">Aliibacillus thermotolerans</name>
    <dbReference type="NCBI Taxonomy" id="1834418"/>
    <lineage>
        <taxon>Bacteria</taxon>
        <taxon>Bacillati</taxon>
        <taxon>Bacillota</taxon>
        <taxon>Bacilli</taxon>
        <taxon>Bacillales</taxon>
        <taxon>Bacillaceae</taxon>
        <taxon>Aliibacillus</taxon>
    </lineage>
</organism>
<dbReference type="EMBL" id="JBHSPF010000059">
    <property type="protein sequence ID" value="MFC5629357.1"/>
    <property type="molecule type" value="Genomic_DNA"/>
</dbReference>
<dbReference type="GO" id="GO:0004413">
    <property type="term" value="F:homoserine kinase activity"/>
    <property type="evidence" value="ECO:0007669"/>
    <property type="project" value="UniProtKB-EC"/>
</dbReference>
<sequence>MESERLIITVPASSANLGPGFDSIGLAVNRYLTLEVERATSWEFFSRDPELQEIIQDENNLIYEVAHALAAKVGKELPPCRVHMMSDIPLARGLGSSAAAIIAAIELANQLTGASLSEEEKMRFASVWEGHPDNVGPCLYGGLIVGSHTEEDTKIVHCGVPTVELVLAVPSSELLTKKAREVLPQELPFHEAVKGSSISNVLVAAILKDNWELAGEMMTRDIFHQPHRAALIPELTEMIQNMKQYGAYGAALSGAGPTVISFVPKGRGKKVASKLERAYPCFEIELANPDAFGVQVKKENTRFSSL</sequence>
<keyword evidence="9 13" id="KW-0418">Kinase</keyword>